<evidence type="ECO:0000313" key="1">
    <source>
        <dbReference type="EMBL" id="MEQ2313651.1"/>
    </source>
</evidence>
<accession>A0ABV1A7M7</accession>
<proteinExistence type="predicted"/>
<comment type="caution">
    <text evidence="1">The sequence shown here is derived from an EMBL/GenBank/DDBJ whole genome shotgun (WGS) entry which is preliminary data.</text>
</comment>
<organism evidence="1 2">
    <name type="scientific">Ameca splendens</name>
    <dbReference type="NCBI Taxonomy" id="208324"/>
    <lineage>
        <taxon>Eukaryota</taxon>
        <taxon>Metazoa</taxon>
        <taxon>Chordata</taxon>
        <taxon>Craniata</taxon>
        <taxon>Vertebrata</taxon>
        <taxon>Euteleostomi</taxon>
        <taxon>Actinopterygii</taxon>
        <taxon>Neopterygii</taxon>
        <taxon>Teleostei</taxon>
        <taxon>Neoteleostei</taxon>
        <taxon>Acanthomorphata</taxon>
        <taxon>Ovalentaria</taxon>
        <taxon>Atherinomorphae</taxon>
        <taxon>Cyprinodontiformes</taxon>
        <taxon>Goodeidae</taxon>
        <taxon>Ameca</taxon>
    </lineage>
</organism>
<name>A0ABV1A7M7_9TELE</name>
<evidence type="ECO:0000313" key="2">
    <source>
        <dbReference type="Proteomes" id="UP001469553"/>
    </source>
</evidence>
<dbReference type="Proteomes" id="UP001469553">
    <property type="component" value="Unassembled WGS sequence"/>
</dbReference>
<sequence>MLKGAGMHCMALPVGLKLLQCPLANFIKPIKLNGTNGEKYLLGHFMLKYTQQVSVAYLNMQCGLNLLSMGVLKASRAAVIAEVERLRQVKLSGSSTLSHAGAVSMSAYCLL</sequence>
<gene>
    <name evidence="1" type="ORF">AMECASPLE_004266</name>
</gene>
<dbReference type="EMBL" id="JAHRIP010084819">
    <property type="protein sequence ID" value="MEQ2313651.1"/>
    <property type="molecule type" value="Genomic_DNA"/>
</dbReference>
<keyword evidence="2" id="KW-1185">Reference proteome</keyword>
<protein>
    <submittedName>
        <fullName evidence="1">Uncharacterized protein</fullName>
    </submittedName>
</protein>
<reference evidence="1 2" key="1">
    <citation type="submission" date="2021-06" db="EMBL/GenBank/DDBJ databases">
        <authorList>
            <person name="Palmer J.M."/>
        </authorList>
    </citation>
    <scope>NUCLEOTIDE SEQUENCE [LARGE SCALE GENOMIC DNA]</scope>
    <source>
        <strain evidence="1 2">AS_MEX2019</strain>
        <tissue evidence="1">Muscle</tissue>
    </source>
</reference>